<dbReference type="SUPFAM" id="SSF69572">
    <property type="entry name" value="Activating enzymes of the ubiquitin-like proteins"/>
    <property type="match status" value="1"/>
</dbReference>
<accession>A0A3N4KVM2</accession>
<dbReference type="GO" id="GO:0045116">
    <property type="term" value="P:protein neddylation"/>
    <property type="evidence" value="ECO:0007669"/>
    <property type="project" value="UniProtKB-UniRule"/>
</dbReference>
<reference evidence="6 7" key="1">
    <citation type="journal article" date="2018" name="Nat. Ecol. Evol.">
        <title>Pezizomycetes genomes reveal the molecular basis of ectomycorrhizal truffle lifestyle.</title>
        <authorList>
            <person name="Murat C."/>
            <person name="Payen T."/>
            <person name="Noel B."/>
            <person name="Kuo A."/>
            <person name="Morin E."/>
            <person name="Chen J."/>
            <person name="Kohler A."/>
            <person name="Krizsan K."/>
            <person name="Balestrini R."/>
            <person name="Da Silva C."/>
            <person name="Montanini B."/>
            <person name="Hainaut M."/>
            <person name="Levati E."/>
            <person name="Barry K.W."/>
            <person name="Belfiori B."/>
            <person name="Cichocki N."/>
            <person name="Clum A."/>
            <person name="Dockter R.B."/>
            <person name="Fauchery L."/>
            <person name="Guy J."/>
            <person name="Iotti M."/>
            <person name="Le Tacon F."/>
            <person name="Lindquist E.A."/>
            <person name="Lipzen A."/>
            <person name="Malagnac F."/>
            <person name="Mello A."/>
            <person name="Molinier V."/>
            <person name="Miyauchi S."/>
            <person name="Poulain J."/>
            <person name="Riccioni C."/>
            <person name="Rubini A."/>
            <person name="Sitrit Y."/>
            <person name="Splivallo R."/>
            <person name="Traeger S."/>
            <person name="Wang M."/>
            <person name="Zifcakova L."/>
            <person name="Wipf D."/>
            <person name="Zambonelli A."/>
            <person name="Paolocci F."/>
            <person name="Nowrousian M."/>
            <person name="Ottonello S."/>
            <person name="Baldrian P."/>
            <person name="Spatafora J.W."/>
            <person name="Henrissat B."/>
            <person name="Nagy L.G."/>
            <person name="Aury J.M."/>
            <person name="Wincker P."/>
            <person name="Grigoriev I.V."/>
            <person name="Bonfante P."/>
            <person name="Martin F.M."/>
        </authorList>
    </citation>
    <scope>NUCLEOTIDE SEQUENCE [LARGE SCALE GENOMIC DNA]</scope>
    <source>
        <strain evidence="6 7">CCBAS932</strain>
    </source>
</reference>
<comment type="pathway">
    <text evidence="1 4">Protein modification; protein neddylation.</text>
</comment>
<name>A0A3N4KVM2_9PEZI</name>
<dbReference type="InParanoid" id="A0A3N4KVM2"/>
<dbReference type="EMBL" id="ML119117">
    <property type="protein sequence ID" value="RPB14580.1"/>
    <property type="molecule type" value="Genomic_DNA"/>
</dbReference>
<dbReference type="Pfam" id="PF00899">
    <property type="entry name" value="ThiF"/>
    <property type="match status" value="1"/>
</dbReference>
<evidence type="ECO:0000313" key="6">
    <source>
        <dbReference type="EMBL" id="RPB14580.1"/>
    </source>
</evidence>
<dbReference type="STRING" id="1392247.A0A3N4KVM2"/>
<comment type="function">
    <text evidence="4">Regulatory subunit of the dimeric UBA3-ULA1 E1 enzyme.</text>
</comment>
<evidence type="ECO:0000256" key="4">
    <source>
        <dbReference type="PIRNR" id="PIRNR039099"/>
    </source>
</evidence>
<evidence type="ECO:0000256" key="1">
    <source>
        <dbReference type="ARBA" id="ARBA00005032"/>
    </source>
</evidence>
<dbReference type="InterPro" id="IPR030667">
    <property type="entry name" value="APP-BP1"/>
</dbReference>
<organism evidence="6 7">
    <name type="scientific">Morchella conica CCBAS932</name>
    <dbReference type="NCBI Taxonomy" id="1392247"/>
    <lineage>
        <taxon>Eukaryota</taxon>
        <taxon>Fungi</taxon>
        <taxon>Dikarya</taxon>
        <taxon>Ascomycota</taxon>
        <taxon>Pezizomycotina</taxon>
        <taxon>Pezizomycetes</taxon>
        <taxon>Pezizales</taxon>
        <taxon>Morchellaceae</taxon>
        <taxon>Morchella</taxon>
    </lineage>
</organism>
<feature type="domain" description="THIF-type NAD/FAD binding fold" evidence="5">
    <location>
        <begin position="17"/>
        <end position="115"/>
    </location>
</feature>
<dbReference type="InterPro" id="IPR000594">
    <property type="entry name" value="ThiF_NAD_FAD-bd"/>
</dbReference>
<dbReference type="PANTHER" id="PTHR10953">
    <property type="entry name" value="UBIQUITIN-ACTIVATING ENZYME E1"/>
    <property type="match status" value="1"/>
</dbReference>
<evidence type="ECO:0000313" key="7">
    <source>
        <dbReference type="Proteomes" id="UP000277580"/>
    </source>
</evidence>
<dbReference type="OrthoDB" id="1708823at2759"/>
<dbReference type="Proteomes" id="UP000277580">
    <property type="component" value="Unassembled WGS sequence"/>
</dbReference>
<dbReference type="Gene3D" id="3.40.50.12550">
    <property type="entry name" value="Ubiquitin-activating enzyme E1, inactive adenylation domain, subdomain 2"/>
    <property type="match status" value="1"/>
</dbReference>
<comment type="similarity">
    <text evidence="2 4">Belongs to the ubiquitin-activating E1 family. ULA1 subfamily.</text>
</comment>
<sequence length="557" mass="61188">MAASTPSGAPSSKEKKYDRQLRLWGANGQNKLESAHIALFNASAAGCEILKNLILPGVGQFTVIDDKLVEEADLGANFFLDEESLGKPRAERTAALLGELNPDVKGNYLVDSLSNTLSAKPELLNPRSTPFTHIVIISPVPTPLLLQIPIEIPVFLVNCVGLLFTLRISAPLHTIVEAHPESLVDLRLLNPWPELSALAAEKTKNLEVQQEMDGDEGMSDHEHGHVPYLVLLLKYLDDWKRRPEGDGTHPSSYKEMTAFRSFVQDKMRTHVPGGSEENYEEAVAAVLKHVRKAEVSEYAKTVLDHPACANVTSESTNFWIIAKAVKQFLESPEQGNGLLPLSGGIPDMKAESSGYVALQNVYKNKARHDAALVQKNVQSILSSIGREPSSISLEEIEIFCRHANFLRAISFRPFSAELSTDEFHKKVVKDAFESWDADSALINDYVAFRAFQEFITQNNGRAPGDTEGPLDEDTVEMQRLAKAYLSEVGCSLELAERTENIIGELVRYGGAELHNTASLAGGLVAQEIIKIITQQYVPGNNTILFDGISSKTGTYVL</sequence>
<keyword evidence="3 4" id="KW-0833">Ubl conjugation pathway</keyword>
<keyword evidence="7" id="KW-1185">Reference proteome</keyword>
<proteinExistence type="inferred from homology"/>
<dbReference type="Gene3D" id="3.40.50.720">
    <property type="entry name" value="NAD(P)-binding Rossmann-like Domain"/>
    <property type="match status" value="1"/>
</dbReference>
<dbReference type="PIRSF" id="PIRSF039099">
    <property type="entry name" value="APP-BP1"/>
    <property type="match status" value="1"/>
</dbReference>
<dbReference type="InterPro" id="IPR045886">
    <property type="entry name" value="ThiF/MoeB/HesA"/>
</dbReference>
<dbReference type="InterPro" id="IPR035985">
    <property type="entry name" value="Ubiquitin-activating_enz"/>
</dbReference>
<evidence type="ECO:0000259" key="5">
    <source>
        <dbReference type="Pfam" id="PF00899"/>
    </source>
</evidence>
<protein>
    <recommendedName>
        <fullName evidence="4">NEDD8-activating enzyme E1 regulatory subunit</fullName>
    </recommendedName>
</protein>
<gene>
    <name evidence="6" type="ORF">P167DRAFT_519940</name>
</gene>
<dbReference type="GO" id="GO:0005737">
    <property type="term" value="C:cytoplasm"/>
    <property type="evidence" value="ECO:0007669"/>
    <property type="project" value="TreeGrafter"/>
</dbReference>
<dbReference type="AlphaFoldDB" id="A0A3N4KVM2"/>
<evidence type="ECO:0000256" key="2">
    <source>
        <dbReference type="ARBA" id="ARBA00006868"/>
    </source>
</evidence>
<dbReference type="GO" id="GO:0019781">
    <property type="term" value="F:NEDD8 activating enzyme activity"/>
    <property type="evidence" value="ECO:0007669"/>
    <property type="project" value="UniProtKB-UniRule"/>
</dbReference>
<dbReference type="UniPathway" id="UPA00885"/>
<evidence type="ECO:0000256" key="3">
    <source>
        <dbReference type="ARBA" id="ARBA00022786"/>
    </source>
</evidence>
<dbReference type="PANTHER" id="PTHR10953:SF29">
    <property type="entry name" value="NEDD8-ACTIVATING ENZYME E1 REGULATORY SUBUNIT"/>
    <property type="match status" value="1"/>
</dbReference>